<proteinExistence type="predicted"/>
<name>A0ABP9M2Z6_9BURK</name>
<dbReference type="Pfam" id="PF11062">
    <property type="entry name" value="DUF2863"/>
    <property type="match status" value="1"/>
</dbReference>
<evidence type="ECO:0000313" key="2">
    <source>
        <dbReference type="Proteomes" id="UP001500227"/>
    </source>
</evidence>
<dbReference type="EMBL" id="BAABKD010000008">
    <property type="protein sequence ID" value="GAA5088340.1"/>
    <property type="molecule type" value="Genomic_DNA"/>
</dbReference>
<evidence type="ECO:0000313" key="1">
    <source>
        <dbReference type="EMBL" id="GAA5088340.1"/>
    </source>
</evidence>
<dbReference type="Proteomes" id="UP001500227">
    <property type="component" value="Unassembled WGS sequence"/>
</dbReference>
<protein>
    <submittedName>
        <fullName evidence="1">DUF2863 family protein</fullName>
    </submittedName>
</protein>
<gene>
    <name evidence="1" type="ORF">GCM10023337_09830</name>
</gene>
<dbReference type="InterPro" id="IPR021292">
    <property type="entry name" value="DUF2863"/>
</dbReference>
<organism evidence="1 2">
    <name type="scientific">Paenalcaligenes hermetiae</name>
    <dbReference type="NCBI Taxonomy" id="1157987"/>
    <lineage>
        <taxon>Bacteria</taxon>
        <taxon>Pseudomonadati</taxon>
        <taxon>Pseudomonadota</taxon>
        <taxon>Betaproteobacteria</taxon>
        <taxon>Burkholderiales</taxon>
        <taxon>Alcaligenaceae</taxon>
        <taxon>Paenalcaligenes</taxon>
    </lineage>
</organism>
<reference evidence="2" key="1">
    <citation type="journal article" date="2019" name="Int. J. Syst. Evol. Microbiol.">
        <title>The Global Catalogue of Microorganisms (GCM) 10K type strain sequencing project: providing services to taxonomists for standard genome sequencing and annotation.</title>
        <authorList>
            <consortium name="The Broad Institute Genomics Platform"/>
            <consortium name="The Broad Institute Genome Sequencing Center for Infectious Disease"/>
            <person name="Wu L."/>
            <person name="Ma J."/>
        </authorList>
    </citation>
    <scope>NUCLEOTIDE SEQUENCE [LARGE SCALE GENOMIC DNA]</scope>
    <source>
        <strain evidence="2">JCM 18423</strain>
    </source>
</reference>
<comment type="caution">
    <text evidence="1">The sequence shown here is derived from an EMBL/GenBank/DDBJ whole genome shotgun (WGS) entry which is preliminary data.</text>
</comment>
<accession>A0ABP9M2Z6</accession>
<keyword evidence="2" id="KW-1185">Reference proteome</keyword>
<dbReference type="RefSeq" id="WP_345370050.1">
    <property type="nucleotide sequence ID" value="NZ_BAABKD010000008.1"/>
</dbReference>
<sequence>MADSTDSSSVLHHKAHDLLNLIEALNHSGSRLEDQFWEDQLNQTVQLLLDDVDSLILEQLLDYLATTSQSDLYDILASLIESIAESAVLSHQGQDYHVLLVTAPITTWTRYQLPEGILSHTQHEKLLSLVKDYASPQAKVALLGQLLSFDQLPKSFAQTQALCKQLGQLALAAQPATIEIDQRDDGINLLADTKFIVSAIAVPVGSPLFAWQQQSDPVQAMRCAQEQWQIQCEAILSTMFAGCQSHYLPPNGYFYNNRMSDKYMRPLALKAAVQWLATVMHKEPKDLTATIARCGDHHTEEFRIGLSVQDQKEILYGCVWPIFSKEEVDLSSPHYQDNATEIQNLLTELGVESILFLAGLFTPEFCDDCEAPSFPTTEGELQHPYLPEDLHFTPDALH</sequence>